<evidence type="ECO:0000256" key="2">
    <source>
        <dbReference type="SAM" id="Phobius"/>
    </source>
</evidence>
<dbReference type="AlphaFoldDB" id="A0A1I6P3E6"/>
<keyword evidence="2" id="KW-1133">Transmembrane helix</keyword>
<feature type="transmembrane region" description="Helical" evidence="2">
    <location>
        <begin position="111"/>
        <end position="139"/>
    </location>
</feature>
<reference evidence="4" key="1">
    <citation type="submission" date="2016-10" db="EMBL/GenBank/DDBJ databases">
        <authorList>
            <person name="Varghese N."/>
            <person name="Submissions S."/>
        </authorList>
    </citation>
    <scope>NUCLEOTIDE SEQUENCE [LARGE SCALE GENOMIC DNA]</scope>
    <source>
        <strain evidence="4">DSM 22427</strain>
    </source>
</reference>
<feature type="transmembrane region" description="Helical" evidence="2">
    <location>
        <begin position="242"/>
        <end position="265"/>
    </location>
</feature>
<feature type="transmembrane region" description="Helical" evidence="2">
    <location>
        <begin position="80"/>
        <end position="105"/>
    </location>
</feature>
<dbReference type="Proteomes" id="UP000199199">
    <property type="component" value="Unassembled WGS sequence"/>
</dbReference>
<dbReference type="OrthoDB" id="163788at2157"/>
<evidence type="ECO:0000313" key="4">
    <source>
        <dbReference type="Proteomes" id="UP000199199"/>
    </source>
</evidence>
<keyword evidence="2" id="KW-0812">Transmembrane</keyword>
<feature type="region of interest" description="Disordered" evidence="1">
    <location>
        <begin position="16"/>
        <end position="53"/>
    </location>
</feature>
<dbReference type="EMBL" id="FOZS01000001">
    <property type="protein sequence ID" value="SFS34712.1"/>
    <property type="molecule type" value="Genomic_DNA"/>
</dbReference>
<keyword evidence="4" id="KW-1185">Reference proteome</keyword>
<feature type="transmembrane region" description="Helical" evidence="2">
    <location>
        <begin position="188"/>
        <end position="214"/>
    </location>
</feature>
<gene>
    <name evidence="3" type="ORF">SAMN04488556_0296</name>
</gene>
<feature type="transmembrane region" description="Helical" evidence="2">
    <location>
        <begin position="160"/>
        <end position="182"/>
    </location>
</feature>
<feature type="compositionally biased region" description="Basic and acidic residues" evidence="1">
    <location>
        <begin position="24"/>
        <end position="41"/>
    </location>
</feature>
<evidence type="ECO:0000256" key="1">
    <source>
        <dbReference type="SAM" id="MobiDB-lite"/>
    </source>
</evidence>
<keyword evidence="2" id="KW-0472">Membrane</keyword>
<proteinExistence type="predicted"/>
<organism evidence="3 4">
    <name type="scientific">Halostagnicola kamekurae</name>
    <dbReference type="NCBI Taxonomy" id="619731"/>
    <lineage>
        <taxon>Archaea</taxon>
        <taxon>Methanobacteriati</taxon>
        <taxon>Methanobacteriota</taxon>
        <taxon>Stenosarchaea group</taxon>
        <taxon>Halobacteria</taxon>
        <taxon>Halobacteriales</taxon>
        <taxon>Natrialbaceae</taxon>
        <taxon>Halostagnicola</taxon>
    </lineage>
</organism>
<dbReference type="Pfam" id="PF19656">
    <property type="entry name" value="DUF6159"/>
    <property type="match status" value="1"/>
</dbReference>
<evidence type="ECO:0000313" key="3">
    <source>
        <dbReference type="EMBL" id="SFS34712.1"/>
    </source>
</evidence>
<sequence>MYGSNAQTAAEAEIRTLATDGTDSLEREVDSSASGGDRRTIGESAAHNGGDPRMSLRERLGTGFQLAGASAAVLRANPRLAVYPLVGGLATVAYLATVFGGFVAIGGSESLALVIGLLVGAYAGSMFLVSVSVAALVWASRETFAGRTPSATAAFRAAGSHLRALLVWSILSAFVGIALQALEESSEIVGVILSALLSTGWLALTYFVIPVVVLEDAGPTTMIQESGRIIRDTWGETLGSEFGVGFVTALLLVPGLVLGVALYFLVPGESALLVAVIGGGLVVCVGMLVGYTLGAIAKTALYVFACTGTMPGEFDESALADDADPS</sequence>
<evidence type="ECO:0008006" key="5">
    <source>
        <dbReference type="Google" id="ProtNLM"/>
    </source>
</evidence>
<dbReference type="RefSeq" id="WP_139231119.1">
    <property type="nucleotide sequence ID" value="NZ_FOZS01000001.1"/>
</dbReference>
<accession>A0A1I6P3E6</accession>
<name>A0A1I6P3E6_9EURY</name>
<protein>
    <recommendedName>
        <fullName evidence="5">Membrane domain of glycerophosphoryl diester phosphodiesterase</fullName>
    </recommendedName>
</protein>
<feature type="transmembrane region" description="Helical" evidence="2">
    <location>
        <begin position="271"/>
        <end position="293"/>
    </location>
</feature>
<dbReference type="InterPro" id="IPR046157">
    <property type="entry name" value="DUF6159"/>
</dbReference>